<accession>A0A6S7J1V9</accession>
<feature type="non-terminal residue" evidence="1">
    <location>
        <position position="1"/>
    </location>
</feature>
<organism evidence="1 2">
    <name type="scientific">Paramuricea clavata</name>
    <name type="common">Red gorgonian</name>
    <name type="synonym">Violescent sea-whip</name>
    <dbReference type="NCBI Taxonomy" id="317549"/>
    <lineage>
        <taxon>Eukaryota</taxon>
        <taxon>Metazoa</taxon>
        <taxon>Cnidaria</taxon>
        <taxon>Anthozoa</taxon>
        <taxon>Octocorallia</taxon>
        <taxon>Malacalcyonacea</taxon>
        <taxon>Plexauridae</taxon>
        <taxon>Paramuricea</taxon>
    </lineage>
</organism>
<dbReference type="AlphaFoldDB" id="A0A6S7J1V9"/>
<comment type="caution">
    <text evidence="1">The sequence shown here is derived from an EMBL/GenBank/DDBJ whole genome shotgun (WGS) entry which is preliminary data.</text>
</comment>
<evidence type="ECO:0000313" key="2">
    <source>
        <dbReference type="Proteomes" id="UP001152795"/>
    </source>
</evidence>
<evidence type="ECO:0000313" key="1">
    <source>
        <dbReference type="EMBL" id="CAB4023049.1"/>
    </source>
</evidence>
<gene>
    <name evidence="1" type="ORF">PACLA_8A024069</name>
</gene>
<name>A0A6S7J1V9_PARCT</name>
<reference evidence="1" key="1">
    <citation type="submission" date="2020-04" db="EMBL/GenBank/DDBJ databases">
        <authorList>
            <person name="Alioto T."/>
            <person name="Alioto T."/>
            <person name="Gomez Garrido J."/>
        </authorList>
    </citation>
    <scope>NUCLEOTIDE SEQUENCE</scope>
    <source>
        <strain evidence="1">A484AB</strain>
    </source>
</reference>
<sequence>IHSARAMQNRALKKRYTLAGSTTECPMKLAQIATEGTESGKSSGITSLLTNALRPSSEK</sequence>
<keyword evidence="2" id="KW-1185">Reference proteome</keyword>
<dbReference type="EMBL" id="CACRXK020012288">
    <property type="protein sequence ID" value="CAB4023049.1"/>
    <property type="molecule type" value="Genomic_DNA"/>
</dbReference>
<proteinExistence type="predicted"/>
<dbReference type="Proteomes" id="UP001152795">
    <property type="component" value="Unassembled WGS sequence"/>
</dbReference>
<protein>
    <submittedName>
        <fullName evidence="1">Uncharacterized protein</fullName>
    </submittedName>
</protein>